<keyword evidence="2" id="KW-1185">Reference proteome</keyword>
<protein>
    <submittedName>
        <fullName evidence="1">Uncharacterized protein</fullName>
    </submittedName>
</protein>
<dbReference type="AlphaFoldDB" id="A0AAD6L7L1"/>
<dbReference type="EMBL" id="JAQIZT010000019">
    <property type="protein sequence ID" value="KAJ6951268.1"/>
    <property type="molecule type" value="Genomic_DNA"/>
</dbReference>
<proteinExistence type="predicted"/>
<evidence type="ECO:0000313" key="2">
    <source>
        <dbReference type="Proteomes" id="UP001164929"/>
    </source>
</evidence>
<comment type="caution">
    <text evidence="1">The sequence shown here is derived from an EMBL/GenBank/DDBJ whole genome shotgun (WGS) entry which is preliminary data.</text>
</comment>
<accession>A0AAD6L7L1</accession>
<gene>
    <name evidence="1" type="ORF">NC653_040613</name>
</gene>
<dbReference type="Proteomes" id="UP001164929">
    <property type="component" value="Chromosome 19"/>
</dbReference>
<sequence>MTKIAIPQIDFVKTYSSTTIRPKPYSIKLSRELLLRRICFHCNKAKSPYLLKAKPEKIVEIAGCSSGFSSSSNVSGLNLCLTASFSLLGFWISIYSSLLQYHLTQERWEHGMASFGNGPYNGGGDFGTRESSSKTMIILEVFEISPYNWLIMICCKSDQCLLLIQEQEILNHLERTMMSENQTCYFRKKPTIETHSFATQIFKARNHSFNSLPLVQHGNHLHICIQSRYSHIRKSPKPHADLSFLPCPFVVPLRKIHVPRTYLFEIPILSPYSSQISTAFLLQRLCNISQ</sequence>
<organism evidence="1 2">
    <name type="scientific">Populus alba x Populus x berolinensis</name>
    <dbReference type="NCBI Taxonomy" id="444605"/>
    <lineage>
        <taxon>Eukaryota</taxon>
        <taxon>Viridiplantae</taxon>
        <taxon>Streptophyta</taxon>
        <taxon>Embryophyta</taxon>
        <taxon>Tracheophyta</taxon>
        <taxon>Spermatophyta</taxon>
        <taxon>Magnoliopsida</taxon>
        <taxon>eudicotyledons</taxon>
        <taxon>Gunneridae</taxon>
        <taxon>Pentapetalae</taxon>
        <taxon>rosids</taxon>
        <taxon>fabids</taxon>
        <taxon>Malpighiales</taxon>
        <taxon>Salicaceae</taxon>
        <taxon>Saliceae</taxon>
        <taxon>Populus</taxon>
    </lineage>
</organism>
<reference evidence="1" key="1">
    <citation type="journal article" date="2023" name="Mol. Ecol. Resour.">
        <title>Chromosome-level genome assembly of a triploid poplar Populus alba 'Berolinensis'.</title>
        <authorList>
            <person name="Chen S."/>
            <person name="Yu Y."/>
            <person name="Wang X."/>
            <person name="Wang S."/>
            <person name="Zhang T."/>
            <person name="Zhou Y."/>
            <person name="He R."/>
            <person name="Meng N."/>
            <person name="Wang Y."/>
            <person name="Liu W."/>
            <person name="Liu Z."/>
            <person name="Liu J."/>
            <person name="Guo Q."/>
            <person name="Huang H."/>
            <person name="Sederoff R.R."/>
            <person name="Wang G."/>
            <person name="Qu G."/>
            <person name="Chen S."/>
        </authorList>
    </citation>
    <scope>NUCLEOTIDE SEQUENCE</scope>
    <source>
        <strain evidence="1">SC-2020</strain>
    </source>
</reference>
<evidence type="ECO:0000313" key="1">
    <source>
        <dbReference type="EMBL" id="KAJ6951268.1"/>
    </source>
</evidence>
<name>A0AAD6L7L1_9ROSI</name>